<proteinExistence type="predicted"/>
<dbReference type="Proteomes" id="UP001432062">
    <property type="component" value="Chromosome"/>
</dbReference>
<sequence length="109" mass="11766">MSQSLGMPPVPSVVSRRIRWFVAATISDNVIEAGIALTEDARVSSTALIGLGLKILDLSRRELVASNADDYIRALMHCISVTIRAARSGCGMRRHSISIRSPMCEPSAI</sequence>
<name>A0ABZ1ZAM6_9NOCA</name>
<dbReference type="RefSeq" id="WP_327102068.1">
    <property type="nucleotide sequence ID" value="NZ_CP109149.1"/>
</dbReference>
<organism evidence="1 2">
    <name type="scientific">Nocardia vinacea</name>
    <dbReference type="NCBI Taxonomy" id="96468"/>
    <lineage>
        <taxon>Bacteria</taxon>
        <taxon>Bacillati</taxon>
        <taxon>Actinomycetota</taxon>
        <taxon>Actinomycetes</taxon>
        <taxon>Mycobacteriales</taxon>
        <taxon>Nocardiaceae</taxon>
        <taxon>Nocardia</taxon>
    </lineage>
</organism>
<reference evidence="1" key="1">
    <citation type="submission" date="2022-10" db="EMBL/GenBank/DDBJ databases">
        <title>The complete genomes of actinobacterial strains from the NBC collection.</title>
        <authorList>
            <person name="Joergensen T.S."/>
            <person name="Alvarez Arevalo M."/>
            <person name="Sterndorff E.B."/>
            <person name="Faurdal D."/>
            <person name="Vuksanovic O."/>
            <person name="Mourched A.-S."/>
            <person name="Charusanti P."/>
            <person name="Shaw S."/>
            <person name="Blin K."/>
            <person name="Weber T."/>
        </authorList>
    </citation>
    <scope>NUCLEOTIDE SEQUENCE</scope>
    <source>
        <strain evidence="1">NBC_01482</strain>
    </source>
</reference>
<keyword evidence="2" id="KW-1185">Reference proteome</keyword>
<dbReference type="EMBL" id="CP109441">
    <property type="protein sequence ID" value="WUV51490.1"/>
    <property type="molecule type" value="Genomic_DNA"/>
</dbReference>
<accession>A0ABZ1ZAM6</accession>
<evidence type="ECO:0000313" key="2">
    <source>
        <dbReference type="Proteomes" id="UP001432062"/>
    </source>
</evidence>
<protein>
    <submittedName>
        <fullName evidence="1">Uncharacterized protein</fullName>
    </submittedName>
</protein>
<evidence type="ECO:0000313" key="1">
    <source>
        <dbReference type="EMBL" id="WUV51490.1"/>
    </source>
</evidence>
<gene>
    <name evidence="1" type="ORF">OG563_43745</name>
</gene>